<evidence type="ECO:0000256" key="3">
    <source>
        <dbReference type="ARBA" id="ARBA00022692"/>
    </source>
</evidence>
<proteinExistence type="inferred from homology"/>
<dbReference type="OrthoDB" id="630188at2759"/>
<evidence type="ECO:0000313" key="15">
    <source>
        <dbReference type="Proteomes" id="UP000639772"/>
    </source>
</evidence>
<evidence type="ECO:0000256" key="9">
    <source>
        <dbReference type="SAM" id="SignalP"/>
    </source>
</evidence>
<evidence type="ECO:0000256" key="4">
    <source>
        <dbReference type="ARBA" id="ARBA00022968"/>
    </source>
</evidence>
<dbReference type="Proteomes" id="UP000639772">
    <property type="component" value="Chromosome 11"/>
</dbReference>
<evidence type="ECO:0000256" key="5">
    <source>
        <dbReference type="ARBA" id="ARBA00022989"/>
    </source>
</evidence>
<dbReference type="InterPro" id="IPR025846">
    <property type="entry name" value="TBL_N"/>
</dbReference>
<evidence type="ECO:0000256" key="8">
    <source>
        <dbReference type="SAM" id="MobiDB-lite"/>
    </source>
</evidence>
<evidence type="ECO:0000313" key="13">
    <source>
        <dbReference type="EMBL" id="KAG0462692.1"/>
    </source>
</evidence>
<feature type="region of interest" description="Disordered" evidence="8">
    <location>
        <begin position="26"/>
        <end position="45"/>
    </location>
</feature>
<evidence type="ECO:0000256" key="7">
    <source>
        <dbReference type="ARBA" id="ARBA00023136"/>
    </source>
</evidence>
<evidence type="ECO:0000313" key="14">
    <source>
        <dbReference type="Proteomes" id="UP000636800"/>
    </source>
</evidence>
<dbReference type="EMBL" id="JADCNL010000011">
    <property type="protein sequence ID" value="KAG0461228.1"/>
    <property type="molecule type" value="Genomic_DNA"/>
</dbReference>
<accession>A0A835Q4A5</accession>
<keyword evidence="5" id="KW-1133">Transmembrane helix</keyword>
<dbReference type="AlphaFoldDB" id="A0A835Q4A5"/>
<keyword evidence="3" id="KW-0812">Transmembrane</keyword>
<dbReference type="Proteomes" id="UP000636800">
    <property type="component" value="Chromosome 11"/>
</dbReference>
<keyword evidence="9" id="KW-0732">Signal</keyword>
<evidence type="ECO:0000313" key="12">
    <source>
        <dbReference type="EMBL" id="KAG0461228.1"/>
    </source>
</evidence>
<evidence type="ECO:0000256" key="2">
    <source>
        <dbReference type="ARBA" id="ARBA00007727"/>
    </source>
</evidence>
<dbReference type="GO" id="GO:1990538">
    <property type="term" value="F:xylan O-acetyltransferase activity"/>
    <property type="evidence" value="ECO:0007669"/>
    <property type="project" value="UniProtKB-ARBA"/>
</dbReference>
<protein>
    <recommendedName>
        <fullName evidence="16">Trichome birefringence-like N-terminal domain-containing protein</fullName>
    </recommendedName>
</protein>
<evidence type="ECO:0000259" key="10">
    <source>
        <dbReference type="Pfam" id="PF13839"/>
    </source>
</evidence>
<dbReference type="PANTHER" id="PTHR32285:SF42">
    <property type="entry name" value="PROTEIN TRICHOME BIREFRINGENCE-LIKE 37"/>
    <property type="match status" value="1"/>
</dbReference>
<dbReference type="Pfam" id="PF14416">
    <property type="entry name" value="PMR5N"/>
    <property type="match status" value="1"/>
</dbReference>
<dbReference type="InterPro" id="IPR029962">
    <property type="entry name" value="TBL"/>
</dbReference>
<keyword evidence="4" id="KW-0735">Signal-anchor</keyword>
<sequence>MGAAKTQFILLAFVIASFQEPPCEAAGQLKKRGGGGDGSGRQGTTPAAKASSLSCDFFHGSWVYDDHSYPLYDSASCPFIDPEFDCQRYGRPDKLYLNYRWQPAACDLPRFDGKDSMTRWRGKKVMFVGDSLSYNQWQSLLCMLHAAAPEAKISTVRKDPLSTVTFEISHLSQDFAVSIMFYRTPYLVDIVAESVGRVLNLDSISSGAVWLNADLLIFNTWHWWVHKGAASQGWDFIQDGDKILEDMDRLEAFSKGLTTWAKWVDSTVNTNNTKLFFQGISPVHYQGRDWGEPGVKGCEKQTQPLSGSMYPGGPLPQQGIVGKVLGAMKKPVYLLDITLLSQLRKDAHPCSYNGEHIGMDCSHWCLAGVPDLWNQILYAALIS</sequence>
<comment type="caution">
    <text evidence="13">The sequence shown here is derived from an EMBL/GenBank/DDBJ whole genome shotgun (WGS) entry which is preliminary data.</text>
</comment>
<comment type="similarity">
    <text evidence="2">Belongs to the PC-esterase family. TBL subfamily.</text>
</comment>
<feature type="domain" description="Trichome birefringence-like N-terminal" evidence="11">
    <location>
        <begin position="54"/>
        <end position="107"/>
    </location>
</feature>
<reference evidence="14 15" key="1">
    <citation type="journal article" date="2020" name="Nat. Food">
        <title>A phased Vanilla planifolia genome enables genetic improvement of flavour and production.</title>
        <authorList>
            <person name="Hasing T."/>
            <person name="Tang H."/>
            <person name="Brym M."/>
            <person name="Khazi F."/>
            <person name="Huang T."/>
            <person name="Chambers A.H."/>
        </authorList>
    </citation>
    <scope>NUCLEOTIDE SEQUENCE [LARGE SCALE GENOMIC DNA]</scope>
    <source>
        <tissue evidence="13">Leaf</tissue>
    </source>
</reference>
<keyword evidence="14" id="KW-1185">Reference proteome</keyword>
<evidence type="ECO:0008006" key="16">
    <source>
        <dbReference type="Google" id="ProtNLM"/>
    </source>
</evidence>
<keyword evidence="7" id="KW-0472">Membrane</keyword>
<evidence type="ECO:0000256" key="1">
    <source>
        <dbReference type="ARBA" id="ARBA00004323"/>
    </source>
</evidence>
<dbReference type="EMBL" id="JADCNM010000011">
    <property type="protein sequence ID" value="KAG0462692.1"/>
    <property type="molecule type" value="Genomic_DNA"/>
</dbReference>
<dbReference type="GO" id="GO:0000139">
    <property type="term" value="C:Golgi membrane"/>
    <property type="evidence" value="ECO:0007669"/>
    <property type="project" value="UniProtKB-SubCell"/>
</dbReference>
<comment type="subcellular location">
    <subcellularLocation>
        <location evidence="1">Golgi apparatus membrane</location>
        <topology evidence="1">Single-pass type II membrane protein</topology>
    </subcellularLocation>
</comment>
<keyword evidence="6" id="KW-0333">Golgi apparatus</keyword>
<gene>
    <name evidence="13" type="ORF">HPP92_021168</name>
    <name evidence="12" type="ORF">HPP92_021525</name>
</gene>
<organism evidence="13 15">
    <name type="scientific">Vanilla planifolia</name>
    <name type="common">Vanilla</name>
    <dbReference type="NCBI Taxonomy" id="51239"/>
    <lineage>
        <taxon>Eukaryota</taxon>
        <taxon>Viridiplantae</taxon>
        <taxon>Streptophyta</taxon>
        <taxon>Embryophyta</taxon>
        <taxon>Tracheophyta</taxon>
        <taxon>Spermatophyta</taxon>
        <taxon>Magnoliopsida</taxon>
        <taxon>Liliopsida</taxon>
        <taxon>Asparagales</taxon>
        <taxon>Orchidaceae</taxon>
        <taxon>Vanilloideae</taxon>
        <taxon>Vanilleae</taxon>
        <taxon>Vanilla</taxon>
    </lineage>
</organism>
<feature type="domain" description="Trichome birefringence-like C-terminal" evidence="10">
    <location>
        <begin position="108"/>
        <end position="379"/>
    </location>
</feature>
<feature type="chain" id="PRO_5033939890" description="Trichome birefringence-like N-terminal domain-containing protein" evidence="9">
    <location>
        <begin position="26"/>
        <end position="383"/>
    </location>
</feature>
<dbReference type="InterPro" id="IPR026057">
    <property type="entry name" value="TBL_C"/>
</dbReference>
<name>A0A835Q4A5_VANPL</name>
<dbReference type="PANTHER" id="PTHR32285">
    <property type="entry name" value="PROTEIN TRICHOME BIREFRINGENCE-LIKE 9-RELATED"/>
    <property type="match status" value="1"/>
</dbReference>
<evidence type="ECO:0000256" key="6">
    <source>
        <dbReference type="ARBA" id="ARBA00023034"/>
    </source>
</evidence>
<dbReference type="Pfam" id="PF13839">
    <property type="entry name" value="PC-Esterase"/>
    <property type="match status" value="1"/>
</dbReference>
<feature type="signal peptide" evidence="9">
    <location>
        <begin position="1"/>
        <end position="25"/>
    </location>
</feature>
<evidence type="ECO:0000259" key="11">
    <source>
        <dbReference type="Pfam" id="PF14416"/>
    </source>
</evidence>